<dbReference type="AlphaFoldDB" id="R1HN12"/>
<evidence type="ECO:0000313" key="2">
    <source>
        <dbReference type="Proteomes" id="UP000014139"/>
    </source>
</evidence>
<comment type="caution">
    <text evidence="1">The sequence shown here is derived from an EMBL/GenBank/DDBJ whole genome shotgun (WGS) entry which is preliminary data.</text>
</comment>
<protein>
    <submittedName>
        <fullName evidence="1">Uncharacterized protein</fullName>
    </submittedName>
</protein>
<dbReference type="EMBL" id="AOUO01000463">
    <property type="protein sequence ID" value="EOD64920.1"/>
    <property type="molecule type" value="Genomic_DNA"/>
</dbReference>
<gene>
    <name evidence="1" type="ORF">H480_29326</name>
</gene>
<dbReference type="SUPFAM" id="SSF56524">
    <property type="entry name" value="Oxidoreductase molybdopterin-binding domain"/>
    <property type="match status" value="1"/>
</dbReference>
<dbReference type="PATRIC" id="fig|1292037.4.peg.5522"/>
<dbReference type="OrthoDB" id="3577245at2"/>
<dbReference type="eggNOG" id="COG2041">
    <property type="taxonomic scope" value="Bacteria"/>
</dbReference>
<reference evidence="1 2" key="1">
    <citation type="submission" date="2013-02" db="EMBL/GenBank/DDBJ databases">
        <title>Draft genome sequence of Amycolatopsis vancoresmycina strain DSM 44592T.</title>
        <authorList>
            <person name="Kumar S."/>
            <person name="Kaur N."/>
            <person name="Kaur C."/>
            <person name="Raghava G.P.S."/>
            <person name="Mayilraj S."/>
        </authorList>
    </citation>
    <scope>NUCLEOTIDE SEQUENCE [LARGE SCALE GENOMIC DNA]</scope>
    <source>
        <strain evidence="1 2">DSM 44592</strain>
    </source>
</reference>
<dbReference type="RefSeq" id="WP_003104608.1">
    <property type="nucleotide sequence ID" value="NZ_AOUO01000463.1"/>
</dbReference>
<keyword evidence="2" id="KW-1185">Reference proteome</keyword>
<name>R1HN12_9PSEU</name>
<evidence type="ECO:0000313" key="1">
    <source>
        <dbReference type="EMBL" id="EOD64920.1"/>
    </source>
</evidence>
<dbReference type="Proteomes" id="UP000014139">
    <property type="component" value="Unassembled WGS sequence"/>
</dbReference>
<proteinExistence type="predicted"/>
<organism evidence="1 2">
    <name type="scientific">Amycolatopsis vancoresmycina DSM 44592</name>
    <dbReference type="NCBI Taxonomy" id="1292037"/>
    <lineage>
        <taxon>Bacteria</taxon>
        <taxon>Bacillati</taxon>
        <taxon>Actinomycetota</taxon>
        <taxon>Actinomycetes</taxon>
        <taxon>Pseudonocardiales</taxon>
        <taxon>Pseudonocardiaceae</taxon>
        <taxon>Amycolatopsis</taxon>
    </lineage>
</organism>
<dbReference type="InterPro" id="IPR036374">
    <property type="entry name" value="OxRdtase_Mopterin-bd_sf"/>
</dbReference>
<sequence length="153" mass="17086">MADLLVTGDGARRTIAIDELRARALVRLDVDYVTRRKRERHEVQGVHLYDVLRDGPLPLDPKHKMSGLTVVVVAVSADGFRVVLSLAEIDPEFGHCAALLATRYNGELLTRPTLVMPGDLRASRYVRDVARLCLLRVEADERQADRVLPRAHG</sequence>
<accession>R1HN12</accession>